<comment type="similarity">
    <text evidence="1">Belongs to the thymidylate kinase family.</text>
</comment>
<dbReference type="AlphaFoldDB" id="A0A5B0EIF4"/>
<dbReference type="GO" id="GO:0006233">
    <property type="term" value="P:dTDP biosynthetic process"/>
    <property type="evidence" value="ECO:0007669"/>
    <property type="project" value="TreeGrafter"/>
</dbReference>
<evidence type="ECO:0000259" key="5">
    <source>
        <dbReference type="Pfam" id="PF02223"/>
    </source>
</evidence>
<evidence type="ECO:0000256" key="4">
    <source>
        <dbReference type="ARBA" id="ARBA00022840"/>
    </source>
</evidence>
<dbReference type="PANTHER" id="PTHR10344">
    <property type="entry name" value="THYMIDYLATE KINASE"/>
    <property type="match status" value="1"/>
</dbReference>
<evidence type="ECO:0000256" key="2">
    <source>
        <dbReference type="ARBA" id="ARBA00017144"/>
    </source>
</evidence>
<dbReference type="GO" id="GO:0005524">
    <property type="term" value="F:ATP binding"/>
    <property type="evidence" value="ECO:0007669"/>
    <property type="project" value="UniProtKB-KW"/>
</dbReference>
<sequence>MIIVLAGIDGAGKTTTGRLLTQRLNAAHYPATFIKNRSGRRSLSTCSARHNIHPPVMVFETIETAIRCVNVLISHCRATFGPGTVIMDRYLYCQVALRRARGLLSGWLLPFLSKILPTPDIIFYFAIPADLAHARIESRATDTEALGHLQAFDAAYREMENFPSFVVIDATLPSGQIVEDMLRELGLCELVLQ</sequence>
<dbReference type="InterPro" id="IPR039430">
    <property type="entry name" value="Thymidylate_kin-like_dom"/>
</dbReference>
<dbReference type="PANTHER" id="PTHR10344:SF4">
    <property type="entry name" value="UMP-CMP KINASE 2, MITOCHONDRIAL"/>
    <property type="match status" value="1"/>
</dbReference>
<comment type="caution">
    <text evidence="6">The sequence shown here is derived from an EMBL/GenBank/DDBJ whole genome shotgun (WGS) entry which is preliminary data.</text>
</comment>
<dbReference type="Proteomes" id="UP000323856">
    <property type="component" value="Unassembled WGS sequence"/>
</dbReference>
<accession>A0A5B0EIF4</accession>
<dbReference type="GO" id="GO:0005737">
    <property type="term" value="C:cytoplasm"/>
    <property type="evidence" value="ECO:0007669"/>
    <property type="project" value="TreeGrafter"/>
</dbReference>
<dbReference type="InterPro" id="IPR027417">
    <property type="entry name" value="P-loop_NTPase"/>
</dbReference>
<dbReference type="Gene3D" id="3.40.50.300">
    <property type="entry name" value="P-loop containing nucleotide triphosphate hydrolases"/>
    <property type="match status" value="1"/>
</dbReference>
<dbReference type="SUPFAM" id="SSF52540">
    <property type="entry name" value="P-loop containing nucleoside triphosphate hydrolases"/>
    <property type="match status" value="1"/>
</dbReference>
<proteinExistence type="inferred from homology"/>
<name>A0A5B0EIF4_9MICC</name>
<dbReference type="GO" id="GO:0004798">
    <property type="term" value="F:dTMP kinase activity"/>
    <property type="evidence" value="ECO:0007669"/>
    <property type="project" value="TreeGrafter"/>
</dbReference>
<protein>
    <recommendedName>
        <fullName evidence="2">Thymidylate kinase</fullName>
    </recommendedName>
</protein>
<gene>
    <name evidence="6" type="ORF">FQ154_09170</name>
</gene>
<keyword evidence="4" id="KW-0067">ATP-binding</keyword>
<evidence type="ECO:0000313" key="7">
    <source>
        <dbReference type="Proteomes" id="UP000323856"/>
    </source>
</evidence>
<dbReference type="OrthoDB" id="3363468at2"/>
<reference evidence="6 7" key="1">
    <citation type="submission" date="2019-07" db="EMBL/GenBank/DDBJ databases">
        <title>Analysis of the biochemical properties, biological activity and biotechnological potential of siderophores and biosurfactants produced by Antarctic psychrotolerant bacteria.</title>
        <authorList>
            <person name="Styczynski M."/>
            <person name="Krucon T."/>
            <person name="Decewicz P."/>
            <person name="Dziewit L."/>
        </authorList>
    </citation>
    <scope>NUCLEOTIDE SEQUENCE [LARGE SCALE GENOMIC DNA]</scope>
    <source>
        <strain evidence="6 7">ANT_H27</strain>
    </source>
</reference>
<dbReference type="CDD" id="cd01672">
    <property type="entry name" value="TMPK"/>
    <property type="match status" value="1"/>
</dbReference>
<dbReference type="Pfam" id="PF02223">
    <property type="entry name" value="Thymidylate_kin"/>
    <property type="match status" value="1"/>
</dbReference>
<feature type="domain" description="Thymidylate kinase-like" evidence="5">
    <location>
        <begin position="7"/>
        <end position="179"/>
    </location>
</feature>
<dbReference type="RefSeq" id="WP_007273080.1">
    <property type="nucleotide sequence ID" value="NZ_VOBL01000008.1"/>
</dbReference>
<dbReference type="EMBL" id="VOBL01000008">
    <property type="protein sequence ID" value="KAA0977069.1"/>
    <property type="molecule type" value="Genomic_DNA"/>
</dbReference>
<organism evidence="6 7">
    <name type="scientific">Paeniglutamicibacter gangotriensis</name>
    <dbReference type="NCBI Taxonomy" id="254787"/>
    <lineage>
        <taxon>Bacteria</taxon>
        <taxon>Bacillati</taxon>
        <taxon>Actinomycetota</taxon>
        <taxon>Actinomycetes</taxon>
        <taxon>Micrococcales</taxon>
        <taxon>Micrococcaceae</taxon>
        <taxon>Paeniglutamicibacter</taxon>
    </lineage>
</organism>
<keyword evidence="3" id="KW-0547">Nucleotide-binding</keyword>
<keyword evidence="6" id="KW-0808">Transferase</keyword>
<evidence type="ECO:0000256" key="1">
    <source>
        <dbReference type="ARBA" id="ARBA00009776"/>
    </source>
</evidence>
<evidence type="ECO:0000313" key="6">
    <source>
        <dbReference type="EMBL" id="KAA0977069.1"/>
    </source>
</evidence>
<dbReference type="GO" id="GO:0006235">
    <property type="term" value="P:dTTP biosynthetic process"/>
    <property type="evidence" value="ECO:0007669"/>
    <property type="project" value="TreeGrafter"/>
</dbReference>
<keyword evidence="6" id="KW-0418">Kinase</keyword>
<dbReference type="GO" id="GO:0006227">
    <property type="term" value="P:dUDP biosynthetic process"/>
    <property type="evidence" value="ECO:0007669"/>
    <property type="project" value="TreeGrafter"/>
</dbReference>
<evidence type="ECO:0000256" key="3">
    <source>
        <dbReference type="ARBA" id="ARBA00022741"/>
    </source>
</evidence>